<protein>
    <submittedName>
        <fullName evidence="2">Uncharacterized protein</fullName>
    </submittedName>
</protein>
<proteinExistence type="predicted"/>
<reference evidence="2" key="1">
    <citation type="journal article" date="2015" name="Nature">
        <title>Complex archaea that bridge the gap between prokaryotes and eukaryotes.</title>
        <authorList>
            <person name="Spang A."/>
            <person name="Saw J.H."/>
            <person name="Jorgensen S.L."/>
            <person name="Zaremba-Niedzwiedzka K."/>
            <person name="Martijn J."/>
            <person name="Lind A.E."/>
            <person name="van Eijk R."/>
            <person name="Schleper C."/>
            <person name="Guy L."/>
            <person name="Ettema T.J."/>
        </authorList>
    </citation>
    <scope>NUCLEOTIDE SEQUENCE</scope>
</reference>
<evidence type="ECO:0000256" key="1">
    <source>
        <dbReference type="SAM" id="Phobius"/>
    </source>
</evidence>
<keyword evidence="1" id="KW-0812">Transmembrane</keyword>
<evidence type="ECO:0000313" key="2">
    <source>
        <dbReference type="EMBL" id="KKL25093.1"/>
    </source>
</evidence>
<dbReference type="EMBL" id="LAZR01036343">
    <property type="protein sequence ID" value="KKL25093.1"/>
    <property type="molecule type" value="Genomic_DNA"/>
</dbReference>
<organism evidence="2">
    <name type="scientific">marine sediment metagenome</name>
    <dbReference type="NCBI Taxonomy" id="412755"/>
    <lineage>
        <taxon>unclassified sequences</taxon>
        <taxon>metagenomes</taxon>
        <taxon>ecological metagenomes</taxon>
    </lineage>
</organism>
<accession>A0A0F9EMI7</accession>
<keyword evidence="1" id="KW-1133">Transmembrane helix</keyword>
<dbReference type="AlphaFoldDB" id="A0A0F9EMI7"/>
<sequence length="203" mass="23273">MKLIIPIICIVTLLSNFIYILYGSSPRKKTHETETLFTYKTPDGTIWINKDKAALQRMRNHYVEESDIKINRLEAGKQRVIPFKLLEPEVQEKLLPSYSSKTETQENAQIWNNQYFNYIILNSLIIVSGFSLLYFATFLRQPIMTRRQARKTKFMISTPEVKHEPTHQNDARLNDPHSPSILLSQRAAGAATFAATVQESAGA</sequence>
<keyword evidence="1" id="KW-0472">Membrane</keyword>
<gene>
    <name evidence="2" type="ORF">LCGC14_2408760</name>
</gene>
<name>A0A0F9EMI7_9ZZZZ</name>
<feature type="transmembrane region" description="Helical" evidence="1">
    <location>
        <begin position="115"/>
        <end position="139"/>
    </location>
</feature>
<feature type="non-terminal residue" evidence="2">
    <location>
        <position position="203"/>
    </location>
</feature>
<comment type="caution">
    <text evidence="2">The sequence shown here is derived from an EMBL/GenBank/DDBJ whole genome shotgun (WGS) entry which is preliminary data.</text>
</comment>